<dbReference type="SMART" id="SM00487">
    <property type="entry name" value="DEXDc"/>
    <property type="match status" value="1"/>
</dbReference>
<dbReference type="GO" id="GO:0005524">
    <property type="term" value="F:ATP binding"/>
    <property type="evidence" value="ECO:0007669"/>
    <property type="project" value="InterPro"/>
</dbReference>
<feature type="compositionally biased region" description="Acidic residues" evidence="11">
    <location>
        <begin position="265"/>
        <end position="275"/>
    </location>
</feature>
<dbReference type="Gene3D" id="3.40.50.300">
    <property type="entry name" value="P-loop containing nucleotide triphosphate hydrolases"/>
    <property type="match status" value="1"/>
</dbReference>
<evidence type="ECO:0000313" key="14">
    <source>
        <dbReference type="EMBL" id="KAG7193510.1"/>
    </source>
</evidence>
<feature type="region of interest" description="Disordered" evidence="11">
    <location>
        <begin position="213"/>
        <end position="277"/>
    </location>
</feature>
<accession>A0A9P7V8S1</accession>
<keyword evidence="6" id="KW-0347">Helicase</keyword>
<feature type="compositionally biased region" description="Basic and acidic residues" evidence="11">
    <location>
        <begin position="226"/>
        <end position="238"/>
    </location>
</feature>
<dbReference type="RefSeq" id="XP_043049058.1">
    <property type="nucleotide sequence ID" value="XM_043191415.1"/>
</dbReference>
<dbReference type="InterPro" id="IPR058951">
    <property type="entry name" value="WHD_Rad26_CSB-like"/>
</dbReference>
<dbReference type="FunFam" id="3.40.50.10810:FF:000039">
    <property type="entry name" value="DNA repair protein Rhp26/Rad26"/>
    <property type="match status" value="1"/>
</dbReference>
<feature type="domain" description="Helicase ATP-binding" evidence="12">
    <location>
        <begin position="385"/>
        <end position="585"/>
    </location>
</feature>
<keyword evidence="5" id="KW-0378">Hydrolase</keyword>
<evidence type="ECO:0000313" key="15">
    <source>
        <dbReference type="Proteomes" id="UP000790833"/>
    </source>
</evidence>
<dbReference type="CDD" id="cd18793">
    <property type="entry name" value="SF2_C_SNF"/>
    <property type="match status" value="1"/>
</dbReference>
<sequence length="1166" mass="133219">MVSPFMTDVEESDSGSNEYPEFASVTTTPSENEYGDNGGDLYQVVNQDDLEHDISKKADRMLLTKDREQDEKRYEKTQKQYDKWANHVSELKRLLEQKLGSRLLKLSERKKITQDIRWYEENELLPLIEDLKQIKTRLDETNRALSGEGQGANDGDDRLPGETERDYLIRKGKITAFGNSTGFHQEDVLESAVERKSHTKLVEPGFALTYLGTSHQQQQKQQKQQKQVETDERIKIENESVEDESVEDEESVSDEGKVDLGSDYDPPDSDYEPDEAYVSTVEETDDIEVSERMDLDAAAVSKSIEEESKIDDGDENIYQARLKKWCEWRSSLSGAANRDSSPDEAEWFKPNPKTPDAVLNNQFRIPGDIYPSLFDYQKTCVQWLWELYQQKTGGIIGDEMGLGKTVQIISFITGLHYSGLLDKPVLVVVPATVMNQWVKEFHRWWPPLRCCILHSIGSGMANKKVDEAKLEMILEMEDEDDPASKKAFNAIKSKMNAQRIVDNVMENGHVLITTYVGLRIYSDQILSRDWGYVVLDEGHKIRNPNLAITICCKQIKTYNRIILSGTPIQNNLVELWSLFDFVFPGRLGTLPVFEQQFAVPINMGGYANASNVQVQTGYKCAVILRDLISPYLLRRLKKDVAKDLPKKEEMVLFIKLTKLQQEMYELFLASEELQAIYKGRRNVLMGVDILRKICNHPDLVNRDIHRKGYGYYKKSGKMVVLKDLLSLWRTQGHKILLFCQTKQMLDILEKFIVDSVIFDPAMVYLRMDGSTPIAKRQQLVDQFNSTPSITLFLLTTKVGGLGVNLTGADRVIIYDPDWNPSTDIQARERAWRLGQTKDITIYRFMATGSIEEKIYHRQIFKTFLTNKILKDPKQKRFFKLNDLHDLFTLGDQCERGTETGDLFLNKSKEVQYDKNATKSRKSNRLFGIENSQTIDSNKDDFEEVAKIGGVSSLYEYEGEPDKAKGSEGNEDNRIMQGIFRQNGVHSSIKHDDIVDSTIQNQELSLVEREANKIATLAADALKRSRRLTRRNVEIGTPTWTGRFGKAGKITKKSLSKNKSSNDNKLSSQLILAGLKERSQNTKVLNLRSSTLNGEPSALEDKEKLIGRIVDYMKGLEGNFSKSQGIINGLQIHLKDDQEIMVMRALLRQVSNWDINRKGWVLKSEFV</sequence>
<dbReference type="InterPro" id="IPR001650">
    <property type="entry name" value="Helicase_C-like"/>
</dbReference>
<evidence type="ECO:0000259" key="13">
    <source>
        <dbReference type="PROSITE" id="PS51194"/>
    </source>
</evidence>
<evidence type="ECO:0000256" key="7">
    <source>
        <dbReference type="ARBA" id="ARBA00022840"/>
    </source>
</evidence>
<keyword evidence="8" id="KW-0238">DNA-binding</keyword>
<dbReference type="GO" id="GO:0005634">
    <property type="term" value="C:nucleus"/>
    <property type="evidence" value="ECO:0007669"/>
    <property type="project" value="TreeGrafter"/>
</dbReference>
<keyword evidence="10" id="KW-0539">Nucleus</keyword>
<feature type="region of interest" description="Disordered" evidence="11">
    <location>
        <begin position="142"/>
        <end position="162"/>
    </location>
</feature>
<comment type="caution">
    <text evidence="14">The sequence shown here is derived from an EMBL/GenBank/DDBJ whole genome shotgun (WGS) entry which is preliminary data.</text>
</comment>
<dbReference type="GO" id="GO:0008094">
    <property type="term" value="F:ATP-dependent activity, acting on DNA"/>
    <property type="evidence" value="ECO:0007669"/>
    <property type="project" value="TreeGrafter"/>
</dbReference>
<dbReference type="Pfam" id="PF00176">
    <property type="entry name" value="SNF2-rel_dom"/>
    <property type="match status" value="1"/>
</dbReference>
<dbReference type="InterPro" id="IPR027417">
    <property type="entry name" value="P-loop_NTPase"/>
</dbReference>
<keyword evidence="15" id="KW-1185">Reference proteome</keyword>
<dbReference type="InterPro" id="IPR000330">
    <property type="entry name" value="SNF2_N"/>
</dbReference>
<dbReference type="CDD" id="cd18000">
    <property type="entry name" value="DEXHc_ERCC6"/>
    <property type="match status" value="1"/>
</dbReference>
<evidence type="ECO:0000256" key="6">
    <source>
        <dbReference type="ARBA" id="ARBA00022806"/>
    </source>
</evidence>
<reference evidence="14" key="1">
    <citation type="submission" date="2021-03" db="EMBL/GenBank/DDBJ databases">
        <authorList>
            <person name="Palmer J.M."/>
        </authorList>
    </citation>
    <scope>NUCLEOTIDE SEQUENCE</scope>
    <source>
        <strain evidence="14">ARV_011</strain>
    </source>
</reference>
<evidence type="ECO:0000256" key="4">
    <source>
        <dbReference type="ARBA" id="ARBA00022763"/>
    </source>
</evidence>
<dbReference type="InterPro" id="IPR050496">
    <property type="entry name" value="SNF2_RAD54_helicase_repair"/>
</dbReference>
<dbReference type="AlphaFoldDB" id="A0A9P7V8S1"/>
<dbReference type="PROSITE" id="PS51192">
    <property type="entry name" value="HELICASE_ATP_BIND_1"/>
    <property type="match status" value="1"/>
</dbReference>
<evidence type="ECO:0000256" key="3">
    <source>
        <dbReference type="ARBA" id="ARBA00022741"/>
    </source>
</evidence>
<dbReference type="Pfam" id="PF25875">
    <property type="entry name" value="WHD_Rad26_CSB"/>
    <property type="match status" value="1"/>
</dbReference>
<evidence type="ECO:0000256" key="2">
    <source>
        <dbReference type="ARBA" id="ARBA00007025"/>
    </source>
</evidence>
<feature type="compositionally biased region" description="Acidic residues" evidence="11">
    <location>
        <begin position="239"/>
        <end position="253"/>
    </location>
</feature>
<organism evidence="14 15">
    <name type="scientific">Scheffersomyces spartinae</name>
    <dbReference type="NCBI Taxonomy" id="45513"/>
    <lineage>
        <taxon>Eukaryota</taxon>
        <taxon>Fungi</taxon>
        <taxon>Dikarya</taxon>
        <taxon>Ascomycota</taxon>
        <taxon>Saccharomycotina</taxon>
        <taxon>Pichiomycetes</taxon>
        <taxon>Debaryomycetaceae</taxon>
        <taxon>Scheffersomyces</taxon>
    </lineage>
</organism>
<keyword evidence="3" id="KW-0547">Nucleotide-binding</keyword>
<keyword evidence="4" id="KW-0227">DNA damage</keyword>
<evidence type="ECO:0000256" key="5">
    <source>
        <dbReference type="ARBA" id="ARBA00022801"/>
    </source>
</evidence>
<dbReference type="SMART" id="SM00490">
    <property type="entry name" value="HELICc"/>
    <property type="match status" value="1"/>
</dbReference>
<dbReference type="EMBL" id="JAHMUF010000011">
    <property type="protein sequence ID" value="KAG7193510.1"/>
    <property type="molecule type" value="Genomic_DNA"/>
</dbReference>
<dbReference type="PANTHER" id="PTHR45629">
    <property type="entry name" value="SNF2/RAD54 FAMILY MEMBER"/>
    <property type="match status" value="1"/>
</dbReference>
<dbReference type="InterPro" id="IPR038718">
    <property type="entry name" value="SNF2-like_sf"/>
</dbReference>
<evidence type="ECO:0000256" key="1">
    <source>
        <dbReference type="ARBA" id="ARBA00004123"/>
    </source>
</evidence>
<dbReference type="GO" id="GO:0006283">
    <property type="term" value="P:transcription-coupled nucleotide-excision repair"/>
    <property type="evidence" value="ECO:0007669"/>
    <property type="project" value="TreeGrafter"/>
</dbReference>
<keyword evidence="9" id="KW-0234">DNA repair</keyword>
<dbReference type="PANTHER" id="PTHR45629:SF7">
    <property type="entry name" value="DNA EXCISION REPAIR PROTEIN ERCC-6-RELATED"/>
    <property type="match status" value="1"/>
</dbReference>
<keyword evidence="7" id="KW-0067">ATP-binding</keyword>
<dbReference type="PROSITE" id="PS51194">
    <property type="entry name" value="HELICASE_CTER"/>
    <property type="match status" value="1"/>
</dbReference>
<evidence type="ECO:0008006" key="16">
    <source>
        <dbReference type="Google" id="ProtNLM"/>
    </source>
</evidence>
<dbReference type="Pfam" id="PF00271">
    <property type="entry name" value="Helicase_C"/>
    <property type="match status" value="1"/>
</dbReference>
<protein>
    <recommendedName>
        <fullName evidence="16">DNA repair and recombination protein RAD26</fullName>
    </recommendedName>
</protein>
<dbReference type="SUPFAM" id="SSF52540">
    <property type="entry name" value="P-loop containing nucleoside triphosphate hydrolases"/>
    <property type="match status" value="2"/>
</dbReference>
<feature type="compositionally biased region" description="Low complexity" evidence="11">
    <location>
        <begin position="216"/>
        <end position="225"/>
    </location>
</feature>
<name>A0A9P7V8S1_9ASCO</name>
<evidence type="ECO:0000256" key="8">
    <source>
        <dbReference type="ARBA" id="ARBA00023125"/>
    </source>
</evidence>
<dbReference type="GO" id="GO:0016787">
    <property type="term" value="F:hydrolase activity"/>
    <property type="evidence" value="ECO:0007669"/>
    <property type="project" value="UniProtKB-KW"/>
</dbReference>
<comment type="similarity">
    <text evidence="2">Belongs to the SNF2/RAD54 helicase family.</text>
</comment>
<dbReference type="InterPro" id="IPR049730">
    <property type="entry name" value="SNF2/RAD54-like_C"/>
</dbReference>
<feature type="region of interest" description="Disordered" evidence="11">
    <location>
        <begin position="1"/>
        <end position="38"/>
    </location>
</feature>
<dbReference type="OrthoDB" id="413460at2759"/>
<dbReference type="InterPro" id="IPR014001">
    <property type="entry name" value="Helicase_ATP-bd"/>
</dbReference>
<evidence type="ECO:0000256" key="10">
    <source>
        <dbReference type="ARBA" id="ARBA00023242"/>
    </source>
</evidence>
<dbReference type="GeneID" id="66113951"/>
<comment type="subcellular location">
    <subcellularLocation>
        <location evidence="1">Nucleus</location>
    </subcellularLocation>
</comment>
<gene>
    <name evidence="14" type="ORF">KQ657_000577</name>
</gene>
<dbReference type="Proteomes" id="UP000790833">
    <property type="component" value="Unassembled WGS sequence"/>
</dbReference>
<evidence type="ECO:0000259" key="12">
    <source>
        <dbReference type="PROSITE" id="PS51192"/>
    </source>
</evidence>
<proteinExistence type="inferred from homology"/>
<feature type="domain" description="Helicase C-terminal" evidence="13">
    <location>
        <begin position="720"/>
        <end position="884"/>
    </location>
</feature>
<evidence type="ECO:0000256" key="11">
    <source>
        <dbReference type="SAM" id="MobiDB-lite"/>
    </source>
</evidence>
<dbReference type="Gene3D" id="3.40.50.10810">
    <property type="entry name" value="Tandem AAA-ATPase domain"/>
    <property type="match status" value="1"/>
</dbReference>
<evidence type="ECO:0000256" key="9">
    <source>
        <dbReference type="ARBA" id="ARBA00023204"/>
    </source>
</evidence>